<protein>
    <submittedName>
        <fullName evidence="1">Uncharacterized protein</fullName>
    </submittedName>
</protein>
<comment type="caution">
    <text evidence="1">The sequence shown here is derived from an EMBL/GenBank/DDBJ whole genome shotgun (WGS) entry which is preliminary data.</text>
</comment>
<name>A0A5J4PTC0_9ZZZZ</name>
<reference evidence="1" key="1">
    <citation type="submission" date="2019-03" db="EMBL/GenBank/DDBJ databases">
        <title>Single cell metagenomics reveals metabolic interactions within the superorganism composed of flagellate Streblomastix strix and complex community of Bacteroidetes bacteria on its surface.</title>
        <authorList>
            <person name="Treitli S.C."/>
            <person name="Kolisko M."/>
            <person name="Husnik F."/>
            <person name="Keeling P."/>
            <person name="Hampl V."/>
        </authorList>
    </citation>
    <scope>NUCLEOTIDE SEQUENCE</scope>
    <source>
        <strain evidence="1">STM</strain>
    </source>
</reference>
<gene>
    <name evidence="1" type="ORF">EZS27_036296</name>
</gene>
<dbReference type="EMBL" id="SNRY01006331">
    <property type="protein sequence ID" value="KAA6312837.1"/>
    <property type="molecule type" value="Genomic_DNA"/>
</dbReference>
<accession>A0A5J4PTC0</accession>
<feature type="non-terminal residue" evidence="1">
    <location>
        <position position="31"/>
    </location>
</feature>
<dbReference type="AlphaFoldDB" id="A0A5J4PTC0"/>
<organism evidence="1">
    <name type="scientific">termite gut metagenome</name>
    <dbReference type="NCBI Taxonomy" id="433724"/>
    <lineage>
        <taxon>unclassified sequences</taxon>
        <taxon>metagenomes</taxon>
        <taxon>organismal metagenomes</taxon>
    </lineage>
</organism>
<evidence type="ECO:0000313" key="1">
    <source>
        <dbReference type="EMBL" id="KAA6312837.1"/>
    </source>
</evidence>
<sequence length="31" mass="3508">MKYARRYDLGISVEPYDMTPLADLELAASCD</sequence>
<proteinExistence type="predicted"/>